<feature type="binding site" evidence="7">
    <location>
        <position position="294"/>
    </location>
    <ligand>
        <name>NADPH</name>
        <dbReference type="ChEBI" id="CHEBI:57783"/>
    </ligand>
</feature>
<sequence>MTHAADASGRPLRIAVIGAGAWGTALANAAARAQPDASAAPGAPSVPLWGRNAADMATMATRHENARFLPGVILADGVAPSSDPGVMDDADAVLLVIPAQQIRAALAGLRPHLSRPGLPVIICAKGIERGSGLFMSDVVRQALPEAVPGVLSGPSFAADVARGLPTAVVLAADDERLAARLARRLSGPTLRVYHSGDMRGVEIGGAAKNVLAIACGIVMGRGLGESARAALVARGFAEMVRFATAFGGETATLMGLSGLGDLVLTCGSAQSRNFAFGQALGAGVDLAAASGGKLTEGAATAPVLLQRARAAGVDMPVASAVADILDGRLSIDDAVDALMMRPLRREG</sequence>
<dbReference type="InterPro" id="IPR008927">
    <property type="entry name" value="6-PGluconate_DH-like_C_sf"/>
</dbReference>
<evidence type="ECO:0000256" key="4">
    <source>
        <dbReference type="ARBA" id="ARBA00023098"/>
    </source>
</evidence>
<feature type="binding site" evidence="7">
    <location>
        <position position="153"/>
    </location>
    <ligand>
        <name>sn-glycerol 3-phosphate</name>
        <dbReference type="ChEBI" id="CHEBI:57597"/>
    </ligand>
</feature>
<feature type="domain" description="Glycerol-3-phosphate dehydrogenase NAD-dependent N-terminal" evidence="10">
    <location>
        <begin position="14"/>
        <end position="177"/>
    </location>
</feature>
<dbReference type="InterPro" id="IPR006168">
    <property type="entry name" value="G3P_DH_NAD-dep"/>
</dbReference>
<feature type="binding site" evidence="7">
    <location>
        <position position="271"/>
    </location>
    <ligand>
        <name>sn-glycerol 3-phosphate</name>
        <dbReference type="ChEBI" id="CHEBI:57597"/>
    </ligand>
</feature>
<name>A0ABV7UKK3_9HYPH</name>
<keyword evidence="3 7" id="KW-0560">Oxidoreductase</keyword>
<keyword evidence="4 7" id="KW-0443">Lipid metabolism</keyword>
<keyword evidence="7 8" id="KW-0520">NAD</keyword>
<comment type="similarity">
    <text evidence="1 7 8">Belongs to the NAD-dependent glycerol-3-phosphate dehydrogenase family.</text>
</comment>
<keyword evidence="7" id="KW-0521">NADP</keyword>
<evidence type="ECO:0000259" key="10">
    <source>
        <dbReference type="Pfam" id="PF01210"/>
    </source>
</evidence>
<gene>
    <name evidence="7" type="primary">gpsA</name>
    <name evidence="12" type="ORF">ACFONL_18155</name>
</gene>
<evidence type="ECO:0000256" key="5">
    <source>
        <dbReference type="ARBA" id="ARBA00023209"/>
    </source>
</evidence>
<feature type="binding site" evidence="7">
    <location>
        <position position="272"/>
    </location>
    <ligand>
        <name>sn-glycerol 3-phosphate</name>
        <dbReference type="ChEBI" id="CHEBI:57597"/>
    </ligand>
</feature>
<dbReference type="SUPFAM" id="SSF48179">
    <property type="entry name" value="6-phosphogluconate dehydrogenase C-terminal domain-like"/>
    <property type="match status" value="1"/>
</dbReference>
<comment type="pathway">
    <text evidence="7">Membrane lipid metabolism; glycerophospholipid metabolism.</text>
</comment>
<feature type="binding site" evidence="7">
    <location>
        <position position="125"/>
    </location>
    <ligand>
        <name>NADPH</name>
        <dbReference type="ChEBI" id="CHEBI:57783"/>
    </ligand>
</feature>
<dbReference type="InterPro" id="IPR011128">
    <property type="entry name" value="G3P_DH_NAD-dep_N"/>
</dbReference>
<dbReference type="SUPFAM" id="SSF51735">
    <property type="entry name" value="NAD(P)-binding Rossmann-fold domains"/>
    <property type="match status" value="1"/>
</dbReference>
<dbReference type="InterPro" id="IPR013328">
    <property type="entry name" value="6PGD_dom2"/>
</dbReference>
<feature type="binding site" evidence="7">
    <location>
        <position position="208"/>
    </location>
    <ligand>
        <name>sn-glycerol 3-phosphate</name>
        <dbReference type="ChEBI" id="CHEBI:57597"/>
    </ligand>
</feature>
<feature type="binding site" evidence="7">
    <location>
        <position position="273"/>
    </location>
    <ligand>
        <name>sn-glycerol 3-phosphate</name>
        <dbReference type="ChEBI" id="CHEBI:57597"/>
    </ligand>
</feature>
<evidence type="ECO:0000313" key="12">
    <source>
        <dbReference type="EMBL" id="MFC3639270.1"/>
    </source>
</evidence>
<feature type="active site" description="Proton acceptor" evidence="7">
    <location>
        <position position="208"/>
    </location>
</feature>
<feature type="binding site" evidence="7">
    <location>
        <position position="22"/>
    </location>
    <ligand>
        <name>NADPH</name>
        <dbReference type="ChEBI" id="CHEBI:57783"/>
    </ligand>
</feature>
<comment type="catalytic activity">
    <reaction evidence="7">
        <text>sn-glycerol 3-phosphate + NAD(+) = dihydroxyacetone phosphate + NADH + H(+)</text>
        <dbReference type="Rhea" id="RHEA:11092"/>
        <dbReference type="ChEBI" id="CHEBI:15378"/>
        <dbReference type="ChEBI" id="CHEBI:57540"/>
        <dbReference type="ChEBI" id="CHEBI:57597"/>
        <dbReference type="ChEBI" id="CHEBI:57642"/>
        <dbReference type="ChEBI" id="CHEBI:57945"/>
        <dbReference type="EC" id="1.1.1.94"/>
    </reaction>
</comment>
<dbReference type="EC" id="1.1.1.94" evidence="7"/>
<evidence type="ECO:0000256" key="1">
    <source>
        <dbReference type="ARBA" id="ARBA00011009"/>
    </source>
</evidence>
<dbReference type="EMBL" id="JBHRYC010000086">
    <property type="protein sequence ID" value="MFC3639270.1"/>
    <property type="molecule type" value="Genomic_DNA"/>
</dbReference>
<dbReference type="PROSITE" id="PS00957">
    <property type="entry name" value="NAD_G3PDH"/>
    <property type="match status" value="1"/>
</dbReference>
<keyword evidence="6 7" id="KW-1208">Phospholipid metabolism</keyword>
<dbReference type="GO" id="GO:0047952">
    <property type="term" value="F:glycerol-3-phosphate dehydrogenase [NAD(P)+] activity"/>
    <property type="evidence" value="ECO:0007669"/>
    <property type="project" value="UniProtKB-EC"/>
</dbReference>
<comment type="catalytic activity">
    <reaction evidence="7 9">
        <text>sn-glycerol 3-phosphate + NADP(+) = dihydroxyacetone phosphate + NADPH + H(+)</text>
        <dbReference type="Rhea" id="RHEA:11096"/>
        <dbReference type="ChEBI" id="CHEBI:15378"/>
        <dbReference type="ChEBI" id="CHEBI:57597"/>
        <dbReference type="ChEBI" id="CHEBI:57642"/>
        <dbReference type="ChEBI" id="CHEBI:57783"/>
        <dbReference type="ChEBI" id="CHEBI:58349"/>
        <dbReference type="EC" id="1.1.1.94"/>
    </reaction>
</comment>
<dbReference type="RefSeq" id="WP_191318594.1">
    <property type="nucleotide sequence ID" value="NZ_BNCG01000003.1"/>
</dbReference>
<feature type="binding site" evidence="7">
    <location>
        <position position="157"/>
    </location>
    <ligand>
        <name>NADPH</name>
        <dbReference type="ChEBI" id="CHEBI:57783"/>
    </ligand>
</feature>
<feature type="domain" description="Glycerol-3-phosphate dehydrogenase NAD-dependent C-terminal" evidence="11">
    <location>
        <begin position="197"/>
        <end position="335"/>
    </location>
</feature>
<comment type="caution">
    <text evidence="7">Lacks conserved residue(s) required for the propagation of feature annotation.</text>
</comment>
<dbReference type="Gene3D" id="1.10.1040.10">
    <property type="entry name" value="N-(1-d-carboxylethyl)-l-norvaline Dehydrogenase, domain 2"/>
    <property type="match status" value="1"/>
</dbReference>
<comment type="caution">
    <text evidence="12">The sequence shown here is derived from an EMBL/GenBank/DDBJ whole genome shotgun (WGS) entry which is preliminary data.</text>
</comment>
<dbReference type="Gene3D" id="3.40.50.720">
    <property type="entry name" value="NAD(P)-binding Rossmann-like Domain"/>
    <property type="match status" value="1"/>
</dbReference>
<keyword evidence="7" id="KW-0963">Cytoplasm</keyword>
<keyword evidence="5 7" id="KW-0594">Phospholipid biosynthesis</keyword>
<dbReference type="Proteomes" id="UP001595704">
    <property type="component" value="Unassembled WGS sequence"/>
</dbReference>
<evidence type="ECO:0000313" key="13">
    <source>
        <dbReference type="Proteomes" id="UP001595704"/>
    </source>
</evidence>
<evidence type="ECO:0000256" key="6">
    <source>
        <dbReference type="ARBA" id="ARBA00023264"/>
    </source>
</evidence>
<dbReference type="NCBIfam" id="NF000942">
    <property type="entry name" value="PRK00094.1-4"/>
    <property type="match status" value="1"/>
</dbReference>
<dbReference type="Pfam" id="PF07479">
    <property type="entry name" value="NAD_Gly3P_dh_C"/>
    <property type="match status" value="1"/>
</dbReference>
<evidence type="ECO:0000256" key="9">
    <source>
        <dbReference type="RuleBase" id="RU000439"/>
    </source>
</evidence>
<dbReference type="PIRSF" id="PIRSF000114">
    <property type="entry name" value="Glycerol-3-P_dh"/>
    <property type="match status" value="1"/>
</dbReference>
<evidence type="ECO:0000256" key="8">
    <source>
        <dbReference type="RuleBase" id="RU000437"/>
    </source>
</evidence>
<dbReference type="PRINTS" id="PR00077">
    <property type="entry name" value="GPDHDRGNASE"/>
</dbReference>
<evidence type="ECO:0000256" key="3">
    <source>
        <dbReference type="ARBA" id="ARBA00023002"/>
    </source>
</evidence>
<dbReference type="PANTHER" id="PTHR11728">
    <property type="entry name" value="GLYCEROL-3-PHOSPHATE DEHYDROGENASE"/>
    <property type="match status" value="1"/>
</dbReference>
<keyword evidence="7" id="KW-0547">Nucleotide-binding</keyword>
<protein>
    <recommendedName>
        <fullName evidence="7">Glycerol-3-phosphate dehydrogenase [NAD(P)+]</fullName>
        <ecNumber evidence="7">1.1.1.94</ecNumber>
    </recommendedName>
    <alternativeName>
        <fullName evidence="7">NAD(P)(+)-dependent glycerol-3-phosphate dehydrogenase</fullName>
    </alternativeName>
    <alternativeName>
        <fullName evidence="7">NAD(P)H-dependent dihydroxyacetone-phosphate reductase</fullName>
    </alternativeName>
</protein>
<dbReference type="PANTHER" id="PTHR11728:SF1">
    <property type="entry name" value="GLYCEROL-3-PHOSPHATE DEHYDROGENASE [NAD(+)] 2, CHLOROPLASTIC"/>
    <property type="match status" value="1"/>
</dbReference>
<evidence type="ECO:0000256" key="7">
    <source>
        <dbReference type="HAMAP-Rule" id="MF_00394"/>
    </source>
</evidence>
<dbReference type="InterPro" id="IPR036291">
    <property type="entry name" value="NAD(P)-bd_dom_sf"/>
</dbReference>
<dbReference type="Pfam" id="PF01210">
    <property type="entry name" value="NAD_Gly3P_dh_N"/>
    <property type="match status" value="1"/>
</dbReference>
<feature type="binding site" evidence="7">
    <location>
        <position position="296"/>
    </location>
    <ligand>
        <name>NADPH</name>
        <dbReference type="ChEBI" id="CHEBI:57783"/>
    </ligand>
</feature>
<feature type="binding site" evidence="7">
    <location>
        <position position="51"/>
    </location>
    <ligand>
        <name>NADPH</name>
        <dbReference type="ChEBI" id="CHEBI:57783"/>
    </ligand>
</feature>
<reference evidence="13" key="1">
    <citation type="journal article" date="2019" name="Int. J. Syst. Evol. Microbiol.">
        <title>The Global Catalogue of Microorganisms (GCM) 10K type strain sequencing project: providing services to taxonomists for standard genome sequencing and annotation.</title>
        <authorList>
            <consortium name="The Broad Institute Genomics Platform"/>
            <consortium name="The Broad Institute Genome Sequencing Center for Infectious Disease"/>
            <person name="Wu L."/>
            <person name="Ma J."/>
        </authorList>
    </citation>
    <scope>NUCLEOTIDE SEQUENCE [LARGE SCALE GENOMIC DNA]</scope>
    <source>
        <strain evidence="13">KCTC 42282</strain>
    </source>
</reference>
<comment type="subcellular location">
    <subcellularLocation>
        <location evidence="7">Cytoplasm</location>
    </subcellularLocation>
</comment>
<organism evidence="12 13">
    <name type="scientific">Camelimonas fluminis</name>
    <dbReference type="NCBI Taxonomy" id="1576911"/>
    <lineage>
        <taxon>Bacteria</taxon>
        <taxon>Pseudomonadati</taxon>
        <taxon>Pseudomonadota</taxon>
        <taxon>Alphaproteobacteria</taxon>
        <taxon>Hyphomicrobiales</taxon>
        <taxon>Chelatococcaceae</taxon>
        <taxon>Camelimonas</taxon>
    </lineage>
</organism>
<evidence type="ECO:0000256" key="2">
    <source>
        <dbReference type="ARBA" id="ARBA00022516"/>
    </source>
</evidence>
<keyword evidence="2 7" id="KW-0444">Lipid biosynthesis</keyword>
<evidence type="ECO:0000259" key="11">
    <source>
        <dbReference type="Pfam" id="PF07479"/>
    </source>
</evidence>
<keyword evidence="13" id="KW-1185">Reference proteome</keyword>
<dbReference type="HAMAP" id="MF_00394">
    <property type="entry name" value="NAD_Glyc3P_dehydrog"/>
    <property type="match status" value="1"/>
</dbReference>
<feature type="binding site" evidence="7">
    <location>
        <position position="261"/>
    </location>
    <ligand>
        <name>sn-glycerol 3-phosphate</name>
        <dbReference type="ChEBI" id="CHEBI:57597"/>
    </ligand>
</feature>
<feature type="binding site" evidence="7">
    <location>
        <position position="155"/>
    </location>
    <ligand>
        <name>sn-glycerol 3-phosphate</name>
        <dbReference type="ChEBI" id="CHEBI:57597"/>
    </ligand>
</feature>
<dbReference type="InterPro" id="IPR006109">
    <property type="entry name" value="G3P_DH_NAD-dep_C"/>
</dbReference>
<feature type="binding site" evidence="7">
    <location>
        <position position="125"/>
    </location>
    <ligand>
        <name>sn-glycerol 3-phosphate</name>
        <dbReference type="ChEBI" id="CHEBI:57597"/>
    </ligand>
</feature>
<accession>A0ABV7UKK3</accession>
<dbReference type="NCBIfam" id="NF000940">
    <property type="entry name" value="PRK00094.1-2"/>
    <property type="match status" value="1"/>
</dbReference>
<proteinExistence type="inferred from homology"/>
<feature type="binding site" evidence="7">
    <location>
        <position position="272"/>
    </location>
    <ligand>
        <name>NADPH</name>
        <dbReference type="ChEBI" id="CHEBI:57783"/>
    </ligand>
</feature>
<comment type="function">
    <text evidence="7">Catalyzes the reduction of the glycolytic intermediate dihydroxyacetone phosphate (DHAP) to sn-glycerol 3-phosphate (G3P), the key precursor for phospholipid synthesis.</text>
</comment>